<evidence type="ECO:0000256" key="3">
    <source>
        <dbReference type="SAM" id="MobiDB-lite"/>
    </source>
</evidence>
<accession>A0A8C9EGL7</accession>
<evidence type="ECO:0000259" key="4">
    <source>
        <dbReference type="Pfam" id="PF14988"/>
    </source>
</evidence>
<dbReference type="PANTHER" id="PTHR14845:SF0">
    <property type="entry name" value="DUF4515 DOMAIN-CONTAINING PROTEIN"/>
    <property type="match status" value="1"/>
</dbReference>
<feature type="coiled-coil region" evidence="2">
    <location>
        <begin position="67"/>
        <end position="137"/>
    </location>
</feature>
<organism evidence="5 6">
    <name type="scientific">Pavo cristatus</name>
    <name type="common">Indian peafowl</name>
    <name type="synonym">Blue peafowl</name>
    <dbReference type="NCBI Taxonomy" id="9049"/>
    <lineage>
        <taxon>Eukaryota</taxon>
        <taxon>Metazoa</taxon>
        <taxon>Chordata</taxon>
        <taxon>Craniata</taxon>
        <taxon>Vertebrata</taxon>
        <taxon>Euteleostomi</taxon>
        <taxon>Archelosauria</taxon>
        <taxon>Archosauria</taxon>
        <taxon>Dinosauria</taxon>
        <taxon>Saurischia</taxon>
        <taxon>Theropoda</taxon>
        <taxon>Coelurosauria</taxon>
        <taxon>Aves</taxon>
        <taxon>Neognathae</taxon>
        <taxon>Galloanserae</taxon>
        <taxon>Galliformes</taxon>
        <taxon>Phasianidae</taxon>
        <taxon>Phasianinae</taxon>
        <taxon>Pavo</taxon>
    </lineage>
</organism>
<dbReference type="AlphaFoldDB" id="A0A8C9EGL7"/>
<evidence type="ECO:0000313" key="5">
    <source>
        <dbReference type="Ensembl" id="ENSPSTP00000000036.1"/>
    </source>
</evidence>
<dbReference type="Proteomes" id="UP000694428">
    <property type="component" value="Unplaced"/>
</dbReference>
<evidence type="ECO:0000256" key="2">
    <source>
        <dbReference type="SAM" id="Coils"/>
    </source>
</evidence>
<protein>
    <recommendedName>
        <fullName evidence="4">DUF4515 domain-containing protein</fullName>
    </recommendedName>
</protein>
<dbReference type="PANTHER" id="PTHR14845">
    <property type="entry name" value="COILED-COIL DOMAIN-CONTAINING 166"/>
    <property type="match status" value="1"/>
</dbReference>
<dbReference type="InterPro" id="IPR032777">
    <property type="entry name" value="DUF4515"/>
</dbReference>
<name>A0A8C9EGL7_PAVCR</name>
<reference evidence="5" key="2">
    <citation type="submission" date="2025-09" db="UniProtKB">
        <authorList>
            <consortium name="Ensembl"/>
        </authorList>
    </citation>
    <scope>IDENTIFICATION</scope>
</reference>
<reference evidence="5" key="1">
    <citation type="submission" date="2025-08" db="UniProtKB">
        <authorList>
            <consortium name="Ensembl"/>
        </authorList>
    </citation>
    <scope>IDENTIFICATION</scope>
</reference>
<evidence type="ECO:0000256" key="1">
    <source>
        <dbReference type="ARBA" id="ARBA00023054"/>
    </source>
</evidence>
<proteinExistence type="predicted"/>
<keyword evidence="6" id="KW-1185">Reference proteome</keyword>
<keyword evidence="1 2" id="KW-0175">Coiled coil</keyword>
<feature type="domain" description="DUF4515" evidence="4">
    <location>
        <begin position="87"/>
        <end position="188"/>
    </location>
</feature>
<sequence length="229" mass="27041">MASKAKQSKQDSVGAGKNKEVRTGNKEELRTKNGDTSMEMLVRERNSYLQKEYKILTEHMNTYMGRVERFLLENKFLEEEAKRNRKESNIYLSYLAKHSQRCQNLIITLNEQNETHLSQVQKQKEQLISQYTEKEKEVRSCLMEVERKYSLMNTEVEDLQPFKDLQLEQTKKMKDVSLEKQEAGSNSSLLCHSHFKLNASGFPLSHQQRHQSPFWLLSLNIYQIILKYK</sequence>
<dbReference type="Pfam" id="PF14988">
    <property type="entry name" value="DUF4515"/>
    <property type="match status" value="1"/>
</dbReference>
<dbReference type="Ensembl" id="ENSPSTT00000000039.1">
    <property type="protein sequence ID" value="ENSPSTP00000000036.1"/>
    <property type="gene ID" value="ENSPSTG00000000034.1"/>
</dbReference>
<feature type="compositionally biased region" description="Basic and acidic residues" evidence="3">
    <location>
        <begin position="17"/>
        <end position="33"/>
    </location>
</feature>
<feature type="region of interest" description="Disordered" evidence="3">
    <location>
        <begin position="1"/>
        <end position="35"/>
    </location>
</feature>
<evidence type="ECO:0000313" key="6">
    <source>
        <dbReference type="Proteomes" id="UP000694428"/>
    </source>
</evidence>